<dbReference type="EMBL" id="FNOV01000005">
    <property type="protein sequence ID" value="SDY05087.1"/>
    <property type="molecule type" value="Genomic_DNA"/>
</dbReference>
<dbReference type="STRING" id="651662.SAMN04488069_105112"/>
<proteinExistence type="predicted"/>
<keyword evidence="2" id="KW-1185">Reference proteome</keyword>
<protein>
    <submittedName>
        <fullName evidence="1">YaaC-like Protein</fullName>
    </submittedName>
</protein>
<reference evidence="2" key="1">
    <citation type="submission" date="2016-10" db="EMBL/GenBank/DDBJ databases">
        <authorList>
            <person name="Varghese N."/>
            <person name="Submissions S."/>
        </authorList>
    </citation>
    <scope>NUCLEOTIDE SEQUENCE [LARGE SCALE GENOMIC DNA]</scope>
    <source>
        <strain evidence="2">CGMCC 1.8975</strain>
    </source>
</reference>
<evidence type="ECO:0000313" key="2">
    <source>
        <dbReference type="Proteomes" id="UP000199249"/>
    </source>
</evidence>
<evidence type="ECO:0000313" key="1">
    <source>
        <dbReference type="EMBL" id="SDY05087.1"/>
    </source>
</evidence>
<dbReference type="RefSeq" id="WP_092739143.1">
    <property type="nucleotide sequence ID" value="NZ_FNOV01000005.1"/>
</dbReference>
<dbReference type="Pfam" id="PF14175">
    <property type="entry name" value="YaaC"/>
    <property type="match status" value="1"/>
</dbReference>
<dbReference type="OrthoDB" id="1419607at2"/>
<name>A0A1H3GPQ6_9BACT</name>
<accession>A0A1H3GPQ6</accession>
<dbReference type="InterPro" id="IPR026988">
    <property type="entry name" value="YaaC-like"/>
</dbReference>
<organism evidence="1 2">
    <name type="scientific">Hymenobacter psychrophilus</name>
    <dbReference type="NCBI Taxonomy" id="651662"/>
    <lineage>
        <taxon>Bacteria</taxon>
        <taxon>Pseudomonadati</taxon>
        <taxon>Bacteroidota</taxon>
        <taxon>Cytophagia</taxon>
        <taxon>Cytophagales</taxon>
        <taxon>Hymenobacteraceae</taxon>
        <taxon>Hymenobacter</taxon>
    </lineage>
</organism>
<dbReference type="AlphaFoldDB" id="A0A1H3GPQ6"/>
<dbReference type="Proteomes" id="UP000199249">
    <property type="component" value="Unassembled WGS sequence"/>
</dbReference>
<gene>
    <name evidence="1" type="ORF">SAMN04488069_105112</name>
</gene>
<sequence length="335" mass="38849">MNNIWHFLRDFESKELIKRYVKNRFEYSINTSKAHEIASAFAQAREYFVSYEKADISVKPLLQYYGVIALSRGLVLILNKDSRENNIVPSHGLKIKNWNEVSHSGKLEDIVLKTSKGTFIELIHATNNLSYFRVGSSGIGWKIKYGIPENEIEVLLKDIIYCFPDLSQSIDTWLDISIPSIQFEKSKSEEGIVEMEFRYWGSSDVIHTIFPVEKFDDLDIKVNEVDSKAVVRFKNNRFITISQKWVSAFRNIGDPYVSPLFKNDVFINDISKMYSISFVLGTISRYYPATWGNINKGIANDSILPFAINMMDFIQDKYPRIVMDFIKAPYEFEKK</sequence>